<comment type="subcellular location">
    <subcellularLocation>
        <location evidence="2">Cell membrane</location>
        <topology evidence="2">Multi-pass membrane protein</topology>
    </subcellularLocation>
    <subcellularLocation>
        <location evidence="1">Nucleus</location>
    </subcellularLocation>
</comment>
<evidence type="ECO:0000256" key="3">
    <source>
        <dbReference type="ARBA" id="ARBA00022475"/>
    </source>
</evidence>
<keyword evidence="8" id="KW-0539">Nucleus</keyword>
<dbReference type="EMBL" id="JAUJDW010000271">
    <property type="protein sequence ID" value="KAK0609159.1"/>
    <property type="molecule type" value="Genomic_DNA"/>
</dbReference>
<dbReference type="SMART" id="SM00066">
    <property type="entry name" value="GAL4"/>
    <property type="match status" value="1"/>
</dbReference>
<dbReference type="GO" id="GO:0008270">
    <property type="term" value="F:zinc ion binding"/>
    <property type="evidence" value="ECO:0007669"/>
    <property type="project" value="InterPro"/>
</dbReference>
<keyword evidence="5" id="KW-0479">Metal-binding</keyword>
<dbReference type="CDD" id="cd00067">
    <property type="entry name" value="GAL4"/>
    <property type="match status" value="1"/>
</dbReference>
<dbReference type="Gene3D" id="4.10.240.10">
    <property type="entry name" value="Zn(2)-C6 fungal-type DNA-binding domain"/>
    <property type="match status" value="1"/>
</dbReference>
<keyword evidence="3" id="KW-1003">Cell membrane</keyword>
<sequence length="1058" mass="115805">MSSGRQVDPLPARTARAEEGESDATLQGTEGLDELEAPNPVPTHEAGPSLEHSQSSSEPGVGRLDELAVPSPLKNGPGSSRHSQDLEGAIRRASHQQHEARESSTKPSSAAAKINLPKIYIHSYLVFFSILGTLARLGLQAITIYPGAPVALGEIWANVAGTLVMGFLAEDRTLFQRDLAVATQRFQKRHDASSSSNSNGGSSSNGAQSPNTANNHAAASAQLKKEHMAIKKTIPLYIGLSVGFCGSFTTFSSFMRDAFLALSNDLNTAPTSTKTTTVNPRPRNAGYSLAAVLAVLILVVAASLAALSFGAHLALLSEHIITQPRAEEQQQRNNATTTTRRRRRPIRSLLDPLIAVLAWPLWLGAVLMAIWPPHGHAAWRGQAVFALVFAPAGCLLRFYLAQWLNARVPRFPVGTCRSNPCLPFSMDELSSVFRASSSPRTRRRAITSCDTCRRRKVKCDRNHPICSACRTAGRPCLYNESSVRQLGIHAAAPPGGSRRRGVRNDSPSTTTTTTTSNAGVVRRQRQATSARWSPTSYDGIDTRLERLESLLERVIHASSTAAAAAAAPPSSASHRIPVPVAQQQQQQLEEAVDSQQNSRHVSTRASPEQPSPAAEPIRAEKDDDGTLLLGQGGSQFVSSHHWSLLATELQDIREILSTDKEPSTPDVFAAAGGHIAQFLPSDAAACYDLLRIFYLYIDPITRVVHKPSLDKRFALFVQEYVNPRWPALDGSEEHLEEKLSHDGLLQFRSLAFAIFYTAAHSQAVASGYAEEKRREMATYRKGLELSLLAADFCGSSSLEVLQAYVLLLSCQLRDVTIGRTWPLLSVATRMAIAQGLHREPTLFSPIPSEVAVELRRRIWHQLCYLEWRAAELKGMVSLSAAMQQIDDALTTRVPMNVDDEELSEMRQGPGLLDARRMMEVERGRFTGTTFLVGRSRWVQCAKVVAADVQGLFRRTKGAAAMAGGGGAAANEAQDAVVAGGDVEKFAEFEKLHRETGALVERTREQNATLFRFSYDDPTPLQKLCLMTSRSMEWKCWLTFWCSVPKDFRKKVMTDDARR</sequence>
<evidence type="ECO:0000256" key="1">
    <source>
        <dbReference type="ARBA" id="ARBA00004123"/>
    </source>
</evidence>
<keyword evidence="6 12" id="KW-1133">Transmembrane helix</keyword>
<comment type="similarity">
    <text evidence="9">Belongs to the fluoride channel Fluc/FEX (TC 1.A.43) family.</text>
</comment>
<feature type="compositionally biased region" description="Polar residues" evidence="11">
    <location>
        <begin position="593"/>
        <end position="604"/>
    </location>
</feature>
<feature type="transmembrane region" description="Helical" evidence="12">
    <location>
        <begin position="349"/>
        <end position="371"/>
    </location>
</feature>
<feature type="non-terminal residue" evidence="14">
    <location>
        <position position="1"/>
    </location>
</feature>
<feature type="compositionally biased region" description="Low complexity" evidence="11">
    <location>
        <begin position="605"/>
        <end position="616"/>
    </location>
</feature>
<organism evidence="14 15">
    <name type="scientific">Lasiodiplodia hormozganensis</name>
    <dbReference type="NCBI Taxonomy" id="869390"/>
    <lineage>
        <taxon>Eukaryota</taxon>
        <taxon>Fungi</taxon>
        <taxon>Dikarya</taxon>
        <taxon>Ascomycota</taxon>
        <taxon>Pezizomycotina</taxon>
        <taxon>Dothideomycetes</taxon>
        <taxon>Dothideomycetes incertae sedis</taxon>
        <taxon>Botryosphaeriales</taxon>
        <taxon>Botryosphaeriaceae</taxon>
        <taxon>Lasiodiplodia</taxon>
    </lineage>
</organism>
<evidence type="ECO:0000313" key="14">
    <source>
        <dbReference type="EMBL" id="KAK0609159.1"/>
    </source>
</evidence>
<feature type="compositionally biased region" description="Low complexity" evidence="11">
    <location>
        <begin position="193"/>
        <end position="206"/>
    </location>
</feature>
<feature type="compositionally biased region" description="Basic and acidic residues" evidence="11">
    <location>
        <begin position="90"/>
        <end position="104"/>
    </location>
</feature>
<feature type="transmembrane region" description="Helical" evidence="12">
    <location>
        <begin position="124"/>
        <end position="145"/>
    </location>
</feature>
<proteinExistence type="inferred from homology"/>
<dbReference type="SUPFAM" id="SSF57701">
    <property type="entry name" value="Zn2/Cys6 DNA-binding domain"/>
    <property type="match status" value="1"/>
</dbReference>
<gene>
    <name evidence="14" type="primary">fex-1_2</name>
    <name evidence="14" type="ORF">DIS24_g12440</name>
</gene>
<dbReference type="InterPro" id="IPR050613">
    <property type="entry name" value="Sec_Metabolite_Reg"/>
</dbReference>
<dbReference type="GO" id="GO:0005634">
    <property type="term" value="C:nucleus"/>
    <property type="evidence" value="ECO:0007669"/>
    <property type="project" value="UniProtKB-SubCell"/>
</dbReference>
<feature type="region of interest" description="Disordered" evidence="11">
    <location>
        <begin position="186"/>
        <end position="218"/>
    </location>
</feature>
<evidence type="ECO:0000256" key="8">
    <source>
        <dbReference type="ARBA" id="ARBA00023242"/>
    </source>
</evidence>
<dbReference type="PANTHER" id="PTHR31001:SF77">
    <property type="entry name" value="TRANSCRIPTION FACTOR, PUTATIVE (AFU_ORTHOLOGUE AFUA_3G12940)-RELATED"/>
    <property type="match status" value="1"/>
</dbReference>
<keyword evidence="4 12" id="KW-0812">Transmembrane</keyword>
<evidence type="ECO:0000256" key="6">
    <source>
        <dbReference type="ARBA" id="ARBA00022989"/>
    </source>
</evidence>
<evidence type="ECO:0000256" key="12">
    <source>
        <dbReference type="SAM" id="Phobius"/>
    </source>
</evidence>
<dbReference type="SMART" id="SM00906">
    <property type="entry name" value="Fungal_trans"/>
    <property type="match status" value="1"/>
</dbReference>
<feature type="transmembrane region" description="Helical" evidence="12">
    <location>
        <begin position="289"/>
        <end position="315"/>
    </location>
</feature>
<comment type="caution">
    <text evidence="14">The sequence shown here is derived from an EMBL/GenBank/DDBJ whole genome shotgun (WGS) entry which is preliminary data.</text>
</comment>
<dbReference type="InterPro" id="IPR001138">
    <property type="entry name" value="Zn2Cys6_DnaBD"/>
</dbReference>
<accession>A0AA39W3N6</accession>
<dbReference type="InterPro" id="IPR003691">
    <property type="entry name" value="FluC"/>
</dbReference>
<protein>
    <submittedName>
        <fullName evidence="14">Fluoride export protein 1</fullName>
    </submittedName>
</protein>
<dbReference type="GO" id="GO:0003677">
    <property type="term" value="F:DNA binding"/>
    <property type="evidence" value="ECO:0007669"/>
    <property type="project" value="InterPro"/>
</dbReference>
<feature type="transmembrane region" description="Helical" evidence="12">
    <location>
        <begin position="151"/>
        <end position="169"/>
    </location>
</feature>
<dbReference type="PROSITE" id="PS50048">
    <property type="entry name" value="ZN2_CY6_FUNGAL_2"/>
    <property type="match status" value="1"/>
</dbReference>
<feature type="compositionally biased region" description="Polar residues" evidence="11">
    <location>
        <begin position="526"/>
        <end position="536"/>
    </location>
</feature>
<dbReference type="GO" id="GO:0006351">
    <property type="term" value="P:DNA-templated transcription"/>
    <property type="evidence" value="ECO:0007669"/>
    <property type="project" value="InterPro"/>
</dbReference>
<evidence type="ECO:0000256" key="4">
    <source>
        <dbReference type="ARBA" id="ARBA00022692"/>
    </source>
</evidence>
<keyword evidence="7 12" id="KW-0472">Membrane</keyword>
<evidence type="ECO:0000256" key="7">
    <source>
        <dbReference type="ARBA" id="ARBA00023136"/>
    </source>
</evidence>
<feature type="region of interest" description="Disordered" evidence="11">
    <location>
        <begin position="579"/>
        <end position="618"/>
    </location>
</feature>
<dbReference type="PANTHER" id="PTHR31001">
    <property type="entry name" value="UNCHARACTERIZED TRANSCRIPTIONAL REGULATORY PROTEIN"/>
    <property type="match status" value="1"/>
</dbReference>
<dbReference type="Proteomes" id="UP001175001">
    <property type="component" value="Unassembled WGS sequence"/>
</dbReference>
<evidence type="ECO:0000256" key="10">
    <source>
        <dbReference type="ARBA" id="ARBA00035585"/>
    </source>
</evidence>
<dbReference type="InterPro" id="IPR036864">
    <property type="entry name" value="Zn2-C6_fun-type_DNA-bd_sf"/>
</dbReference>
<evidence type="ECO:0000313" key="15">
    <source>
        <dbReference type="Proteomes" id="UP001175001"/>
    </source>
</evidence>
<dbReference type="InterPro" id="IPR007219">
    <property type="entry name" value="XnlR_reg_dom"/>
</dbReference>
<dbReference type="GO" id="GO:0000981">
    <property type="term" value="F:DNA-binding transcription factor activity, RNA polymerase II-specific"/>
    <property type="evidence" value="ECO:0007669"/>
    <property type="project" value="InterPro"/>
</dbReference>
<reference evidence="14" key="1">
    <citation type="submission" date="2023-06" db="EMBL/GenBank/DDBJ databases">
        <title>Multi-omics analyses reveal the molecular pathogenesis toolkit of Lasiodiplodia hormozganensis, a cross-kingdom pathogen.</title>
        <authorList>
            <person name="Felix C."/>
            <person name="Meneses R."/>
            <person name="Goncalves M.F.M."/>
            <person name="Tilleman L."/>
            <person name="Duarte A.S."/>
            <person name="Jorrin-Novo J.V."/>
            <person name="Van De Peer Y."/>
            <person name="Deforce D."/>
            <person name="Van Nieuwerburgh F."/>
            <person name="Esteves A.C."/>
            <person name="Alves A."/>
        </authorList>
    </citation>
    <scope>NUCLEOTIDE SEQUENCE</scope>
    <source>
        <strain evidence="14">CBS 339.90</strain>
    </source>
</reference>
<feature type="compositionally biased region" description="Polar residues" evidence="11">
    <location>
        <begin position="207"/>
        <end position="217"/>
    </location>
</feature>
<keyword evidence="15" id="KW-1185">Reference proteome</keyword>
<evidence type="ECO:0000256" key="11">
    <source>
        <dbReference type="SAM" id="MobiDB-lite"/>
    </source>
</evidence>
<dbReference type="Pfam" id="PF02537">
    <property type="entry name" value="CRCB"/>
    <property type="match status" value="1"/>
</dbReference>
<evidence type="ECO:0000256" key="5">
    <source>
        <dbReference type="ARBA" id="ARBA00022723"/>
    </source>
</evidence>
<feature type="transmembrane region" description="Helical" evidence="12">
    <location>
        <begin position="234"/>
        <end position="255"/>
    </location>
</feature>
<feature type="region of interest" description="Disordered" evidence="11">
    <location>
        <begin position="90"/>
        <end position="109"/>
    </location>
</feature>
<evidence type="ECO:0000256" key="2">
    <source>
        <dbReference type="ARBA" id="ARBA00004651"/>
    </source>
</evidence>
<feature type="domain" description="Zn(2)-C6 fungal-type" evidence="13">
    <location>
        <begin position="448"/>
        <end position="478"/>
    </location>
</feature>
<feature type="region of interest" description="Disordered" evidence="11">
    <location>
        <begin position="1"/>
        <end position="85"/>
    </location>
</feature>
<dbReference type="AlphaFoldDB" id="A0AA39W3N6"/>
<dbReference type="Pfam" id="PF00172">
    <property type="entry name" value="Zn_clus"/>
    <property type="match status" value="1"/>
</dbReference>
<evidence type="ECO:0000256" key="9">
    <source>
        <dbReference type="ARBA" id="ARBA00035120"/>
    </source>
</evidence>
<dbReference type="CDD" id="cd12148">
    <property type="entry name" value="fungal_TF_MHR"/>
    <property type="match status" value="1"/>
</dbReference>
<name>A0AA39W3N6_9PEZI</name>
<dbReference type="PROSITE" id="PS00463">
    <property type="entry name" value="ZN2_CY6_FUNGAL_1"/>
    <property type="match status" value="1"/>
</dbReference>
<feature type="region of interest" description="Disordered" evidence="11">
    <location>
        <begin position="489"/>
        <end position="537"/>
    </location>
</feature>
<dbReference type="Pfam" id="PF04082">
    <property type="entry name" value="Fungal_trans"/>
    <property type="match status" value="1"/>
</dbReference>
<dbReference type="GO" id="GO:0005886">
    <property type="term" value="C:plasma membrane"/>
    <property type="evidence" value="ECO:0007669"/>
    <property type="project" value="UniProtKB-SubCell"/>
</dbReference>
<evidence type="ECO:0000259" key="13">
    <source>
        <dbReference type="PROSITE" id="PS50048"/>
    </source>
</evidence>
<comment type="catalytic activity">
    <reaction evidence="10">
        <text>fluoride(in) = fluoride(out)</text>
        <dbReference type="Rhea" id="RHEA:76159"/>
        <dbReference type="ChEBI" id="CHEBI:17051"/>
    </reaction>
    <physiologicalReaction direction="left-to-right" evidence="10">
        <dbReference type="Rhea" id="RHEA:76160"/>
    </physiologicalReaction>
</comment>